<protein>
    <submittedName>
        <fullName evidence="3">Probable protein-translocating porin PorT</fullName>
    </submittedName>
</protein>
<feature type="domain" description="Outer membrane protein beta-barrel" evidence="2">
    <location>
        <begin position="38"/>
        <end position="234"/>
    </location>
</feature>
<dbReference type="InterPro" id="IPR025665">
    <property type="entry name" value="Beta-barrel_OMP_2"/>
</dbReference>
<evidence type="ECO:0000256" key="1">
    <source>
        <dbReference type="SAM" id="SignalP"/>
    </source>
</evidence>
<dbReference type="STRING" id="1416779.SAMN05444409_0618"/>
<evidence type="ECO:0000259" key="2">
    <source>
        <dbReference type="Pfam" id="PF13568"/>
    </source>
</evidence>
<dbReference type="AlphaFoldDB" id="A0A1N6EH21"/>
<dbReference type="Pfam" id="PF13568">
    <property type="entry name" value="OMP_b-brl_2"/>
    <property type="match status" value="1"/>
</dbReference>
<name>A0A1N6EH21_9FLAO</name>
<keyword evidence="4" id="KW-1185">Reference proteome</keyword>
<dbReference type="RefSeq" id="WP_074233424.1">
    <property type="nucleotide sequence ID" value="NZ_FSRK01000001.1"/>
</dbReference>
<evidence type="ECO:0000313" key="4">
    <source>
        <dbReference type="Proteomes" id="UP000185207"/>
    </source>
</evidence>
<dbReference type="OrthoDB" id="1467485at2"/>
<keyword evidence="1" id="KW-0732">Signal</keyword>
<proteinExistence type="predicted"/>
<dbReference type="Proteomes" id="UP000185207">
    <property type="component" value="Unassembled WGS sequence"/>
</dbReference>
<sequence>MKQRLIKILSISAIILGSNLQAQTYNNLFRTKDRQENREGMDLEKFSYGFYLAGNNFDYKMVLNPKYGMDGNRNLVESKSTYSFGAGLIGKMRLNYYLDLRIEPGLHFVQRDLTFNTFDKVNEAFPGGFTLPDGSITPNITAPTDVDQKRIVKSTYVDVPILLEIHGDRWYNSRPYAAVGVNYMMNLQSNETSEGDNSVNTFRTTTHNFGWSAELGIQFYFSRFKLTPAIRGTFFTNNELVQDKATTPPYWTPAISTMQTRAFMFVLKFE</sequence>
<evidence type="ECO:0000313" key="3">
    <source>
        <dbReference type="EMBL" id="SIN82358.1"/>
    </source>
</evidence>
<dbReference type="Gene3D" id="2.40.160.20">
    <property type="match status" value="1"/>
</dbReference>
<feature type="signal peptide" evidence="1">
    <location>
        <begin position="1"/>
        <end position="22"/>
    </location>
</feature>
<reference evidence="4" key="1">
    <citation type="submission" date="2016-11" db="EMBL/GenBank/DDBJ databases">
        <authorList>
            <person name="Varghese N."/>
            <person name="Submissions S."/>
        </authorList>
    </citation>
    <scope>NUCLEOTIDE SEQUENCE [LARGE SCALE GENOMIC DNA]</scope>
    <source>
        <strain evidence="4">DSM 27623</strain>
    </source>
</reference>
<dbReference type="EMBL" id="FSRK01000001">
    <property type="protein sequence ID" value="SIN82358.1"/>
    <property type="molecule type" value="Genomic_DNA"/>
</dbReference>
<gene>
    <name evidence="3" type="ORF">SAMN05444409_0618</name>
</gene>
<feature type="chain" id="PRO_5012703742" evidence="1">
    <location>
        <begin position="23"/>
        <end position="270"/>
    </location>
</feature>
<accession>A0A1N6EH21</accession>
<organism evidence="3 4">
    <name type="scientific">Epilithonimonas zeae</name>
    <dbReference type="NCBI Taxonomy" id="1416779"/>
    <lineage>
        <taxon>Bacteria</taxon>
        <taxon>Pseudomonadati</taxon>
        <taxon>Bacteroidota</taxon>
        <taxon>Flavobacteriia</taxon>
        <taxon>Flavobacteriales</taxon>
        <taxon>Weeksellaceae</taxon>
        <taxon>Chryseobacterium group</taxon>
        <taxon>Epilithonimonas</taxon>
    </lineage>
</organism>